<accession>A0A6C0HBL7</accession>
<protein>
    <submittedName>
        <fullName evidence="2">Uncharacterized protein</fullName>
    </submittedName>
</protein>
<reference evidence="2" key="1">
    <citation type="journal article" date="2020" name="Nature">
        <title>Giant virus diversity and host interactions through global metagenomics.</title>
        <authorList>
            <person name="Schulz F."/>
            <person name="Roux S."/>
            <person name="Paez-Espino D."/>
            <person name="Jungbluth S."/>
            <person name="Walsh D.A."/>
            <person name="Denef V.J."/>
            <person name="McMahon K.D."/>
            <person name="Konstantinidis K.T."/>
            <person name="Eloe-Fadrosh E.A."/>
            <person name="Kyrpides N.C."/>
            <person name="Woyke T."/>
        </authorList>
    </citation>
    <scope>NUCLEOTIDE SEQUENCE</scope>
    <source>
        <strain evidence="2">GVMAG-M-3300023179-90</strain>
    </source>
</reference>
<sequence length="194" mass="22902">MSSFLFINDEESNGNVNIDELYSRKQQRDLKQITIFNKLLGRIHKRITFTGKNKMNDKHIWFIVPEYIFGEPVYDKGDCIGYLVTKLEKNGFHVKYVHPNALFISWQNWVPSYVRTEIKKKTGIVINEKGEVVSKEEKKEEDMNSKLFNDKQNPPTAQKEQKQYTPIGQYKPTGNLIYNDEMFEKLEKKVSFRP</sequence>
<feature type="compositionally biased region" description="Polar residues" evidence="1">
    <location>
        <begin position="146"/>
        <end position="166"/>
    </location>
</feature>
<feature type="region of interest" description="Disordered" evidence="1">
    <location>
        <begin position="135"/>
        <end position="172"/>
    </location>
</feature>
<organism evidence="2">
    <name type="scientific">viral metagenome</name>
    <dbReference type="NCBI Taxonomy" id="1070528"/>
    <lineage>
        <taxon>unclassified sequences</taxon>
        <taxon>metagenomes</taxon>
        <taxon>organismal metagenomes</taxon>
    </lineage>
</organism>
<dbReference type="EMBL" id="MN739924">
    <property type="protein sequence ID" value="QHT77981.1"/>
    <property type="molecule type" value="Genomic_DNA"/>
</dbReference>
<feature type="compositionally biased region" description="Basic and acidic residues" evidence="1">
    <location>
        <begin position="135"/>
        <end position="144"/>
    </location>
</feature>
<name>A0A6C0HBL7_9ZZZZ</name>
<evidence type="ECO:0000313" key="2">
    <source>
        <dbReference type="EMBL" id="QHT77981.1"/>
    </source>
</evidence>
<evidence type="ECO:0000256" key="1">
    <source>
        <dbReference type="SAM" id="MobiDB-lite"/>
    </source>
</evidence>
<dbReference type="Pfam" id="PF19063">
    <property type="entry name" value="DUF5759"/>
    <property type="match status" value="1"/>
</dbReference>
<proteinExistence type="predicted"/>
<dbReference type="AlphaFoldDB" id="A0A6C0HBL7"/>
<dbReference type="InterPro" id="IPR043977">
    <property type="entry name" value="DUF5759"/>
</dbReference>